<feature type="transmembrane region" description="Helical" evidence="6">
    <location>
        <begin position="365"/>
        <end position="383"/>
    </location>
</feature>
<proteinExistence type="predicted"/>
<feature type="transmembrane region" description="Helical" evidence="6">
    <location>
        <begin position="325"/>
        <end position="345"/>
    </location>
</feature>
<dbReference type="PANTHER" id="PTHR37422">
    <property type="entry name" value="TEICHURONIC ACID BIOSYNTHESIS PROTEIN TUAE"/>
    <property type="match status" value="1"/>
</dbReference>
<evidence type="ECO:0000256" key="2">
    <source>
        <dbReference type="ARBA" id="ARBA00022692"/>
    </source>
</evidence>
<keyword evidence="9" id="KW-1185">Reference proteome</keyword>
<dbReference type="Proteomes" id="UP001482520">
    <property type="component" value="Unassembled WGS sequence"/>
</dbReference>
<feature type="transmembrane region" description="Helical" evidence="6">
    <location>
        <begin position="173"/>
        <end position="193"/>
    </location>
</feature>
<evidence type="ECO:0000313" key="9">
    <source>
        <dbReference type="Proteomes" id="UP001482520"/>
    </source>
</evidence>
<dbReference type="InterPro" id="IPR007016">
    <property type="entry name" value="O-antigen_ligase-rel_domated"/>
</dbReference>
<feature type="transmembrane region" description="Helical" evidence="6">
    <location>
        <begin position="107"/>
        <end position="125"/>
    </location>
</feature>
<reference evidence="8 9" key="1">
    <citation type="submission" date="2024-02" db="EMBL/GenBank/DDBJ databases">
        <title>Full genome sequence of Nocardioides kribbensis.</title>
        <authorList>
            <person name="Poletto B.L."/>
            <person name="Silva G."/>
            <person name="Galante D."/>
            <person name="Campos K.R."/>
            <person name="Santos M.B.N."/>
            <person name="Sacchi C.T."/>
        </authorList>
    </citation>
    <scope>NUCLEOTIDE SEQUENCE [LARGE SCALE GENOMIC DNA]</scope>
    <source>
        <strain evidence="8 9">O4R</strain>
    </source>
</reference>
<protein>
    <submittedName>
        <fullName evidence="8">O-antigen ligase family protein</fullName>
    </submittedName>
</protein>
<dbReference type="RefSeq" id="WP_349803350.1">
    <property type="nucleotide sequence ID" value="NZ_JBEGDP010000001.1"/>
</dbReference>
<evidence type="ECO:0000256" key="6">
    <source>
        <dbReference type="SAM" id="Phobius"/>
    </source>
</evidence>
<feature type="domain" description="O-antigen ligase-related" evidence="7">
    <location>
        <begin position="207"/>
        <end position="337"/>
    </location>
</feature>
<dbReference type="PANTHER" id="PTHR37422:SF13">
    <property type="entry name" value="LIPOPOLYSACCHARIDE BIOSYNTHESIS PROTEIN PA4999-RELATED"/>
    <property type="match status" value="1"/>
</dbReference>
<feature type="transmembrane region" description="Helical" evidence="6">
    <location>
        <begin position="49"/>
        <end position="67"/>
    </location>
</feature>
<feature type="region of interest" description="Disordered" evidence="5">
    <location>
        <begin position="411"/>
        <end position="456"/>
    </location>
</feature>
<name>A0ABV1NT17_9ACTN</name>
<evidence type="ECO:0000256" key="3">
    <source>
        <dbReference type="ARBA" id="ARBA00022989"/>
    </source>
</evidence>
<organism evidence="8 9">
    <name type="scientific">Nocardioides kribbensis</name>
    <dbReference type="NCBI Taxonomy" id="305517"/>
    <lineage>
        <taxon>Bacteria</taxon>
        <taxon>Bacillati</taxon>
        <taxon>Actinomycetota</taxon>
        <taxon>Actinomycetes</taxon>
        <taxon>Propionibacteriales</taxon>
        <taxon>Nocardioidaceae</taxon>
        <taxon>Nocardioides</taxon>
    </lineage>
</organism>
<feature type="transmembrane region" description="Helical" evidence="6">
    <location>
        <begin position="222"/>
        <end position="237"/>
    </location>
</feature>
<feature type="transmembrane region" description="Helical" evidence="6">
    <location>
        <begin position="242"/>
        <end position="261"/>
    </location>
</feature>
<dbReference type="Pfam" id="PF04932">
    <property type="entry name" value="Wzy_C"/>
    <property type="match status" value="1"/>
</dbReference>
<evidence type="ECO:0000256" key="1">
    <source>
        <dbReference type="ARBA" id="ARBA00004141"/>
    </source>
</evidence>
<dbReference type="GO" id="GO:0016874">
    <property type="term" value="F:ligase activity"/>
    <property type="evidence" value="ECO:0007669"/>
    <property type="project" value="UniProtKB-KW"/>
</dbReference>
<sequence length="456" mass="47169">MTGLAVGLGVVLLVGLALRRIDLFVLVVLLVRTSLDAVRVPGPAGLDPAALLGILLLGTASTWLLATWRREGWPRLSPLALASLAFAGAGLVGVAVAPAYAVALVEWTRLASIAVTLLVVERLAASAAFRRRLVLVLLLAAVVPLSTAAVQVVRGEGLFEAGGFDRAVGTFTHPNPFAAYLSIVVVVALAQVVHRSETRLRLVCAAVAVLASLGLLATYTRGAWLAALLGVAVVVALRQRRLLLGVAGALVVVLLLVPGIAQRFGDLGDEESLRGEPGNSLTWRFEYWSEALDLASESPVTGIGLKQVAGESLEGKQPHNDFLRAYVEMGLLGLLAFTLFVSQLVRTAVRGWARTRGGPVGDRALAAAFAGVAAGYVLMSAVANLMSQVVVGVYLAALAGCVSALVQRGTDPAPGPVPNNEHGRPSRAEEDPAGGTVEPGTGRRVSAAGEAVTGGE</sequence>
<keyword evidence="2 6" id="KW-0812">Transmembrane</keyword>
<dbReference type="EMBL" id="JBEGDP010000001">
    <property type="protein sequence ID" value="MEQ7845643.1"/>
    <property type="molecule type" value="Genomic_DNA"/>
</dbReference>
<feature type="transmembrane region" description="Helical" evidence="6">
    <location>
        <begin position="200"/>
        <end position="216"/>
    </location>
</feature>
<evidence type="ECO:0000256" key="5">
    <source>
        <dbReference type="SAM" id="MobiDB-lite"/>
    </source>
</evidence>
<comment type="subcellular location">
    <subcellularLocation>
        <location evidence="1">Membrane</location>
        <topology evidence="1">Multi-pass membrane protein</topology>
    </subcellularLocation>
</comment>
<accession>A0ABV1NT17</accession>
<dbReference type="InterPro" id="IPR051533">
    <property type="entry name" value="WaaL-like"/>
</dbReference>
<feature type="transmembrane region" description="Helical" evidence="6">
    <location>
        <begin position="389"/>
        <end position="406"/>
    </location>
</feature>
<feature type="compositionally biased region" description="Basic and acidic residues" evidence="5">
    <location>
        <begin position="421"/>
        <end position="430"/>
    </location>
</feature>
<evidence type="ECO:0000313" key="8">
    <source>
        <dbReference type="EMBL" id="MEQ7845643.1"/>
    </source>
</evidence>
<keyword evidence="8" id="KW-0436">Ligase</keyword>
<evidence type="ECO:0000256" key="4">
    <source>
        <dbReference type="ARBA" id="ARBA00023136"/>
    </source>
</evidence>
<evidence type="ECO:0000259" key="7">
    <source>
        <dbReference type="Pfam" id="PF04932"/>
    </source>
</evidence>
<gene>
    <name evidence="8" type="ORF">V6R90_00025</name>
</gene>
<comment type="caution">
    <text evidence="8">The sequence shown here is derived from an EMBL/GenBank/DDBJ whole genome shotgun (WGS) entry which is preliminary data.</text>
</comment>
<keyword evidence="4 6" id="KW-0472">Membrane</keyword>
<feature type="transmembrane region" description="Helical" evidence="6">
    <location>
        <begin position="79"/>
        <end position="101"/>
    </location>
</feature>
<feature type="transmembrane region" description="Helical" evidence="6">
    <location>
        <begin position="132"/>
        <end position="153"/>
    </location>
</feature>
<keyword evidence="3 6" id="KW-1133">Transmembrane helix</keyword>